<dbReference type="STRING" id="51028.A0A0N4UXH5"/>
<dbReference type="OrthoDB" id="6780543at2759"/>
<keyword evidence="4" id="KW-0539">Nucleus</keyword>
<dbReference type="InterPro" id="IPR045056">
    <property type="entry name" value="Nop56/Nop58"/>
</dbReference>
<dbReference type="InterPro" id="IPR042239">
    <property type="entry name" value="Nop_C"/>
</dbReference>
<dbReference type="GO" id="GO:0030515">
    <property type="term" value="F:snoRNA binding"/>
    <property type="evidence" value="ECO:0007669"/>
    <property type="project" value="InterPro"/>
</dbReference>
<evidence type="ECO:0000256" key="1">
    <source>
        <dbReference type="ARBA" id="ARBA00004604"/>
    </source>
</evidence>
<dbReference type="InterPro" id="IPR012976">
    <property type="entry name" value="NOSIC"/>
</dbReference>
<dbReference type="FunFam" id="1.10.287.4070:FF:000001">
    <property type="entry name" value="Probable Nucleolar protein 58"/>
    <property type="match status" value="1"/>
</dbReference>
<dbReference type="EMBL" id="UXUI01007291">
    <property type="protein sequence ID" value="VDD86801.1"/>
    <property type="molecule type" value="Genomic_DNA"/>
</dbReference>
<dbReference type="PROSITE" id="PS51358">
    <property type="entry name" value="NOP"/>
    <property type="match status" value="1"/>
</dbReference>
<dbReference type="GO" id="GO:0031428">
    <property type="term" value="C:box C/D methylation guide snoRNP complex"/>
    <property type="evidence" value="ECO:0007669"/>
    <property type="project" value="InterPro"/>
</dbReference>
<dbReference type="Proteomes" id="UP000274131">
    <property type="component" value="Unassembled WGS sequence"/>
</dbReference>
<name>A0A0N4UXH5_ENTVE</name>
<dbReference type="Gene3D" id="1.10.287.4070">
    <property type="match status" value="1"/>
</dbReference>
<dbReference type="SUPFAM" id="SSF89124">
    <property type="entry name" value="Nop domain"/>
    <property type="match status" value="1"/>
</dbReference>
<keyword evidence="3" id="KW-0690">Ribosome biogenesis</keyword>
<dbReference type="GO" id="GO:0032040">
    <property type="term" value="C:small-subunit processome"/>
    <property type="evidence" value="ECO:0007669"/>
    <property type="project" value="InterPro"/>
</dbReference>
<evidence type="ECO:0000313" key="7">
    <source>
        <dbReference type="EMBL" id="VDD86801.1"/>
    </source>
</evidence>
<dbReference type="InterPro" id="IPR002687">
    <property type="entry name" value="Nop_dom"/>
</dbReference>
<organism evidence="9">
    <name type="scientific">Enterobius vermicularis</name>
    <name type="common">Human pinworm</name>
    <dbReference type="NCBI Taxonomy" id="51028"/>
    <lineage>
        <taxon>Eukaryota</taxon>
        <taxon>Metazoa</taxon>
        <taxon>Ecdysozoa</taxon>
        <taxon>Nematoda</taxon>
        <taxon>Chromadorea</taxon>
        <taxon>Rhabditida</taxon>
        <taxon>Spirurina</taxon>
        <taxon>Oxyuridomorpha</taxon>
        <taxon>Oxyuroidea</taxon>
        <taxon>Oxyuridae</taxon>
        <taxon>Enterobius</taxon>
    </lineage>
</organism>
<dbReference type="InterPro" id="IPR036070">
    <property type="entry name" value="Nop_dom_sf"/>
</dbReference>
<evidence type="ECO:0000313" key="9">
    <source>
        <dbReference type="WBParaSite" id="EVEC_0000223601-mRNA-1"/>
    </source>
</evidence>
<protein>
    <submittedName>
        <fullName evidence="9">Nop domain-containing protein</fullName>
    </submittedName>
</protein>
<evidence type="ECO:0000256" key="4">
    <source>
        <dbReference type="ARBA" id="ARBA00023242"/>
    </source>
</evidence>
<reference evidence="9" key="1">
    <citation type="submission" date="2017-02" db="UniProtKB">
        <authorList>
            <consortium name="WormBaseParasite"/>
        </authorList>
    </citation>
    <scope>IDENTIFICATION</scope>
</reference>
<dbReference type="Gene3D" id="1.10.246.90">
    <property type="entry name" value="Nop domain"/>
    <property type="match status" value="1"/>
</dbReference>
<dbReference type="GO" id="GO:0042254">
    <property type="term" value="P:ribosome biogenesis"/>
    <property type="evidence" value="ECO:0007669"/>
    <property type="project" value="UniProtKB-KW"/>
</dbReference>
<proteinExistence type="inferred from homology"/>
<evidence type="ECO:0000256" key="2">
    <source>
        <dbReference type="ARBA" id="ARBA00009211"/>
    </source>
</evidence>
<evidence type="ECO:0000259" key="6">
    <source>
        <dbReference type="PROSITE" id="PS51358"/>
    </source>
</evidence>
<gene>
    <name evidence="7" type="ORF">EVEC_LOCUS1944</name>
</gene>
<accession>A0A0N4UXH5</accession>
<comment type="subcellular location">
    <subcellularLocation>
        <location evidence="1">Nucleus</location>
        <location evidence="1">Nucleolus</location>
    </subcellularLocation>
</comment>
<sequence length="466" mass="52373">QCLDEPSQRSVVYETCYRVKLISFNKFKSVADALESANKLADGKISKTLKKALKDKASEHENLAVGDAKLGNLIKEKYSIKCVSNAATAEIMRGIRSHIASLLGEHGDQLLTMNLALAHSLGRYKVKFNPEKIDTMIVQAVSLLDDLDKELNNYVMRCREWYGWHFPELGRIIQDPLAYAKVIKLVGMRQNTPETDLSSVLPEELEAKVKEEAEISMGTDISESDLFQIRCLCDQIIEMSDYRNQLGDYLKNRMHALAPNLTVLLGELVGARLISHAGSLMNLAKYPSSTVQILGAEKALFRALKTKRDTPKYGIIYHAQLVGQAATKAKGKMARKLAAKVSLATRIDALADESKGASLGIQSRAYLETQMRIEQERSYKKPLRTSTKHEPYQFKSKVYDYDEGADSTVRSSGKMKLFDDDDKGPPKKIPKVEEQGSHETPPKKKKKKKVRPIQSHFLYPKIHILF</sequence>
<dbReference type="SMART" id="SM00931">
    <property type="entry name" value="NOSIC"/>
    <property type="match status" value="1"/>
</dbReference>
<evidence type="ECO:0000256" key="3">
    <source>
        <dbReference type="ARBA" id="ARBA00022517"/>
    </source>
</evidence>
<comment type="similarity">
    <text evidence="2">Belongs to the NOP5/NOP56 family.</text>
</comment>
<feature type="domain" description="Nop" evidence="6">
    <location>
        <begin position="257"/>
        <end position="376"/>
    </location>
</feature>
<feature type="compositionally biased region" description="Basic and acidic residues" evidence="5">
    <location>
        <begin position="430"/>
        <end position="442"/>
    </location>
</feature>
<dbReference type="FunFam" id="1.10.246.90:FF:000005">
    <property type="entry name" value="Nucleolar protein 5, putative"/>
    <property type="match status" value="1"/>
</dbReference>
<feature type="region of interest" description="Disordered" evidence="5">
    <location>
        <begin position="405"/>
        <end position="454"/>
    </location>
</feature>
<keyword evidence="8" id="KW-1185">Reference proteome</keyword>
<evidence type="ECO:0000313" key="8">
    <source>
        <dbReference type="Proteomes" id="UP000274131"/>
    </source>
</evidence>
<dbReference type="PANTHER" id="PTHR10894:SF1">
    <property type="entry name" value="NUCLEOLAR PROTEIN 58"/>
    <property type="match status" value="1"/>
</dbReference>
<evidence type="ECO:0000256" key="5">
    <source>
        <dbReference type="SAM" id="MobiDB-lite"/>
    </source>
</evidence>
<dbReference type="AlphaFoldDB" id="A0A0N4UXH5"/>
<dbReference type="WBParaSite" id="EVEC_0000223601-mRNA-1">
    <property type="protein sequence ID" value="EVEC_0000223601-mRNA-1"/>
    <property type="gene ID" value="EVEC_0000223601"/>
</dbReference>
<reference evidence="7 8" key="2">
    <citation type="submission" date="2018-10" db="EMBL/GenBank/DDBJ databases">
        <authorList>
            <consortium name="Pathogen Informatics"/>
        </authorList>
    </citation>
    <scope>NUCLEOTIDE SEQUENCE [LARGE SCALE GENOMIC DNA]</scope>
</reference>
<dbReference type="PANTHER" id="PTHR10894">
    <property type="entry name" value="NUCLEOLAR PROTEIN 5 NUCLEOLAR PROTEIN NOP5 NOP58"/>
    <property type="match status" value="1"/>
</dbReference>
<dbReference type="Pfam" id="PF01798">
    <property type="entry name" value="Nop"/>
    <property type="match status" value="1"/>
</dbReference>